<keyword evidence="1" id="KW-0472">Membrane</keyword>
<organism evidence="2 3">
    <name type="scientific">Methylocaldum marinum</name>
    <dbReference type="NCBI Taxonomy" id="1432792"/>
    <lineage>
        <taxon>Bacteria</taxon>
        <taxon>Pseudomonadati</taxon>
        <taxon>Pseudomonadota</taxon>
        <taxon>Gammaproteobacteria</taxon>
        <taxon>Methylococcales</taxon>
        <taxon>Methylococcaceae</taxon>
        <taxon>Methylocaldum</taxon>
    </lineage>
</organism>
<dbReference type="AlphaFoldDB" id="A0A250KPI3"/>
<accession>A0A250KPI3</accession>
<evidence type="ECO:0000313" key="2">
    <source>
        <dbReference type="EMBL" id="BBA33456.1"/>
    </source>
</evidence>
<evidence type="ECO:0000313" key="3">
    <source>
        <dbReference type="Proteomes" id="UP000266313"/>
    </source>
</evidence>
<gene>
    <name evidence="2" type="ORF">sS8_1496</name>
</gene>
<sequence>MKKAGVIGAGVLATLFWGDVLLDFLITAVELLLETIELVVEHLLEAVLALTPYEAQAVTAWLGFGILMLFLLFAFKKLNGFFQRAKTDFPVWWQEQKERVQISWTSVGWQIALTGMLLMLLLLYI</sequence>
<dbReference type="Proteomes" id="UP000266313">
    <property type="component" value="Chromosome"/>
</dbReference>
<feature type="transmembrane region" description="Helical" evidence="1">
    <location>
        <begin position="102"/>
        <end position="124"/>
    </location>
</feature>
<keyword evidence="1" id="KW-1133">Transmembrane helix</keyword>
<feature type="transmembrane region" description="Helical" evidence="1">
    <location>
        <begin position="7"/>
        <end position="33"/>
    </location>
</feature>
<evidence type="ECO:0000256" key="1">
    <source>
        <dbReference type="SAM" id="Phobius"/>
    </source>
</evidence>
<dbReference type="EMBL" id="AP017928">
    <property type="protein sequence ID" value="BBA33456.1"/>
    <property type="molecule type" value="Genomic_DNA"/>
</dbReference>
<keyword evidence="3" id="KW-1185">Reference proteome</keyword>
<keyword evidence="1" id="KW-0812">Transmembrane</keyword>
<proteinExistence type="predicted"/>
<dbReference type="OrthoDB" id="5574111at2"/>
<protein>
    <submittedName>
        <fullName evidence="2">Uncharacterized protein</fullName>
    </submittedName>
</protein>
<reference evidence="2 3" key="1">
    <citation type="submission" date="2016-12" db="EMBL/GenBank/DDBJ databases">
        <title>Genome sequencing of Methylocaldum marinum.</title>
        <authorList>
            <person name="Takeuchi M."/>
            <person name="Kamagata Y."/>
            <person name="Hiraoka S."/>
            <person name="Oshima K."/>
            <person name="Hattori M."/>
            <person name="Iwasaki W."/>
        </authorList>
    </citation>
    <scope>NUCLEOTIDE SEQUENCE [LARGE SCALE GENOMIC DNA]</scope>
    <source>
        <strain evidence="2 3">S8</strain>
    </source>
</reference>
<dbReference type="KEGG" id="mmai:sS8_1496"/>
<feature type="transmembrane region" description="Helical" evidence="1">
    <location>
        <begin position="53"/>
        <end position="75"/>
    </location>
</feature>
<dbReference type="RefSeq" id="WP_119629058.1">
    <property type="nucleotide sequence ID" value="NZ_AP017928.1"/>
</dbReference>
<name>A0A250KPI3_9GAMM</name>